<sequence length="433" mass="50153">MQKYTSCLEYFKLFLFSIYMLFLPIAHTAAVQSISLGLFIFLILICDFRNLNIKNLLYLKNLIIVFLLFLVVSYFSLFYTVDFKESLKEINSELLKKIVVMLFMFLYFSTLPKNKIKYYIFIIFAVFIVHTLINLFTWYLSGFSLSTRTGGLLDGYLHGGGGERFAIWACYAFAFSLGVFYFLNKKVGFLCILLSLISIFTTHVRASYLASLILIVIFVFMFIKSKFIKFGFVFLLLSIFVGLYDKTSSLNNRYNVAKAVDYINLLQNSPQGMGEEYKQKNLDFSISSRLSMWKAALLYKSDSIFTPSGYGRFLYGKTIRLADKENQPFAIFAQVHNEFMGIFFSLGFFGLIIFLFIWYFYFKFGLNLMKNSTENLYKFFGFFGFFGGISFVINLVFGSFFGDSEAAFFYVLFGMICAILLNGDKNENLTYKK</sequence>
<accession>A0A855N6G7</accession>
<organism evidence="7 8">
    <name type="scientific">Campylobacter hyointestinalis subsp. hyointestinalis</name>
    <dbReference type="NCBI Taxonomy" id="91352"/>
    <lineage>
        <taxon>Bacteria</taxon>
        <taxon>Pseudomonadati</taxon>
        <taxon>Campylobacterota</taxon>
        <taxon>Epsilonproteobacteria</taxon>
        <taxon>Campylobacterales</taxon>
        <taxon>Campylobacteraceae</taxon>
        <taxon>Campylobacter</taxon>
    </lineage>
</organism>
<comment type="caution">
    <text evidence="7">The sequence shown here is derived from an EMBL/GenBank/DDBJ whole genome shotgun (WGS) entry which is preliminary data.</text>
</comment>
<keyword evidence="4 5" id="KW-0472">Membrane</keyword>
<feature type="transmembrane region" description="Helical" evidence="5">
    <location>
        <begin position="165"/>
        <end position="183"/>
    </location>
</feature>
<gene>
    <name evidence="7" type="ORF">CDQ78_06575</name>
</gene>
<evidence type="ECO:0000259" key="6">
    <source>
        <dbReference type="Pfam" id="PF04932"/>
    </source>
</evidence>
<dbReference type="EMBL" id="NIQP01000006">
    <property type="protein sequence ID" value="PPB71338.1"/>
    <property type="molecule type" value="Genomic_DNA"/>
</dbReference>
<dbReference type="PANTHER" id="PTHR37422:SF17">
    <property type="entry name" value="O-ANTIGEN LIGASE"/>
    <property type="match status" value="1"/>
</dbReference>
<evidence type="ECO:0000313" key="8">
    <source>
        <dbReference type="Proteomes" id="UP000239685"/>
    </source>
</evidence>
<dbReference type="AlphaFoldDB" id="A0A855N6G7"/>
<evidence type="ECO:0000313" key="7">
    <source>
        <dbReference type="EMBL" id="PPB71338.1"/>
    </source>
</evidence>
<keyword evidence="2 5" id="KW-0812">Transmembrane</keyword>
<dbReference type="Pfam" id="PF04932">
    <property type="entry name" value="Wzy_C"/>
    <property type="match status" value="1"/>
</dbReference>
<feature type="transmembrane region" description="Helical" evidence="5">
    <location>
        <begin position="118"/>
        <end position="140"/>
    </location>
</feature>
<dbReference type="GO" id="GO:0016020">
    <property type="term" value="C:membrane"/>
    <property type="evidence" value="ECO:0007669"/>
    <property type="project" value="UniProtKB-SubCell"/>
</dbReference>
<feature type="transmembrane region" description="Helical" evidence="5">
    <location>
        <begin position="339"/>
        <end position="359"/>
    </location>
</feature>
<feature type="transmembrane region" description="Helical" evidence="5">
    <location>
        <begin position="57"/>
        <end position="79"/>
    </location>
</feature>
<evidence type="ECO:0000256" key="3">
    <source>
        <dbReference type="ARBA" id="ARBA00022989"/>
    </source>
</evidence>
<keyword evidence="3 5" id="KW-1133">Transmembrane helix</keyword>
<proteinExistence type="predicted"/>
<feature type="transmembrane region" description="Helical" evidence="5">
    <location>
        <begin position="379"/>
        <end position="400"/>
    </location>
</feature>
<reference evidence="7 8" key="1">
    <citation type="submission" date="2017-06" db="EMBL/GenBank/DDBJ databases">
        <title>Updating the genomic taxonomy and epidemiology of Campylobacter hyointestinalis; discovery in New Zealand farmed ruminants.</title>
        <authorList>
            <person name="Wilkinson D.A."/>
            <person name="Fayaz A."/>
            <person name="Biggs P.J."/>
            <person name="Midwinter A.C."/>
        </authorList>
    </citation>
    <scope>NUCLEOTIDE SEQUENCE [LARGE SCALE GENOMIC DNA]</scope>
    <source>
        <strain evidence="7 8">S1614a</strain>
    </source>
</reference>
<dbReference type="PANTHER" id="PTHR37422">
    <property type="entry name" value="TEICHURONIC ACID BIOSYNTHESIS PROTEIN TUAE"/>
    <property type="match status" value="1"/>
</dbReference>
<feature type="transmembrane region" description="Helical" evidence="5">
    <location>
        <begin position="190"/>
        <end position="221"/>
    </location>
</feature>
<name>A0A855N6G7_CAMHY</name>
<evidence type="ECO:0000256" key="1">
    <source>
        <dbReference type="ARBA" id="ARBA00004141"/>
    </source>
</evidence>
<evidence type="ECO:0000256" key="2">
    <source>
        <dbReference type="ARBA" id="ARBA00022692"/>
    </source>
</evidence>
<dbReference type="InterPro" id="IPR051533">
    <property type="entry name" value="WaaL-like"/>
</dbReference>
<evidence type="ECO:0000256" key="5">
    <source>
        <dbReference type="SAM" id="Phobius"/>
    </source>
</evidence>
<feature type="transmembrane region" description="Helical" evidence="5">
    <location>
        <begin position="227"/>
        <end position="244"/>
    </location>
</feature>
<feature type="transmembrane region" description="Helical" evidence="5">
    <location>
        <begin position="407"/>
        <end position="423"/>
    </location>
</feature>
<comment type="subcellular location">
    <subcellularLocation>
        <location evidence="1">Membrane</location>
        <topology evidence="1">Multi-pass membrane protein</topology>
    </subcellularLocation>
</comment>
<feature type="transmembrane region" description="Helical" evidence="5">
    <location>
        <begin position="94"/>
        <end position="111"/>
    </location>
</feature>
<evidence type="ECO:0000256" key="4">
    <source>
        <dbReference type="ARBA" id="ARBA00023136"/>
    </source>
</evidence>
<dbReference type="RefSeq" id="WP_104064380.1">
    <property type="nucleotide sequence ID" value="NZ_NIQH01000005.1"/>
</dbReference>
<feature type="domain" description="O-antigen ligase-related" evidence="6">
    <location>
        <begin position="191"/>
        <end position="355"/>
    </location>
</feature>
<dbReference type="Proteomes" id="UP000239685">
    <property type="component" value="Unassembled WGS sequence"/>
</dbReference>
<protein>
    <recommendedName>
        <fullName evidence="6">O-antigen ligase-related domain-containing protein</fullName>
    </recommendedName>
</protein>
<dbReference type="InterPro" id="IPR007016">
    <property type="entry name" value="O-antigen_ligase-rel_domated"/>
</dbReference>
<feature type="transmembrane region" description="Helical" evidence="5">
    <location>
        <begin position="18"/>
        <end position="45"/>
    </location>
</feature>